<accession>A0ACC3SC49</accession>
<evidence type="ECO:0000313" key="1">
    <source>
        <dbReference type="EMBL" id="KAK8207591.1"/>
    </source>
</evidence>
<evidence type="ECO:0000313" key="2">
    <source>
        <dbReference type="Proteomes" id="UP001320706"/>
    </source>
</evidence>
<sequence length="1350" mass="149939">MDINSLLSPQDSSARGPPQQQQQPQPQPQPPSGAIPKKRPGRPAPTKRTPSTLSHEIIRSPSHETPPRSVPHLGNDQVAQAQAAFQPHYNGHLNVNTPGSQVSVVSPFVEQMSPFGTPQQQRPSLSHMVHRHSSTPQMETLAVIPKHIPTRKPPLMPSYSAGRGGAPPFNRTVSAVSDLAMADAPAQTPPPRVFTATSLSEADLKTITELTTYLAENSYAYESHVQLIELLHRGLISHMHPPDGNAATEPNPKDYNLLSELRQAREAMGSRFAVGEAIWKQWIQDECMLARTSEERSAIIELCQRAVQEEPASVELWLLYAEWMWSTYAAANGFAQADPSSWTEEDKEICKEVFSRDLVLNVWEQAVEATKWRIDESHRLWDRWVELIMQDFPENPPTQAVEQLQSVYFTRVQIPHATSSSTSQAFWPVISKHNSDSWEEIMAAMNEMAGPARQQYALREEHELAVKRAVEANDKVALYTAFSDYLRWEKKHRRRSPFDDDLRSALYERALLSFPTTIDLWLDYVEFLLEKDPKNSLVLAILERGTRHCPWSGELWSRRMLRAEVQNVGYEDIEQIKHKATNSGLLDIGGMEEMIKVYTAWCSYLRRRAFHPDMTEDELDMAEMGILGTIEDVKVAGRKLYGPDFPGDPLYRTESIYIRFLSMSHRYADARAEWEKVAQGAAKDRLDFWEDYYRWELFFWGYGRMAEKNRVDTPINGPTLATAVLKQALAQKNLDWPEKLLELYASHFQKYESAQGWEQAQIDVRKASLQLQQRRAREAEAAAAAAPAQQQYAPVAVPAEDASGKRKRDEEAAQGGDAAKRSKRAESDSQPPYNEVSLSASAQIKRDREHNTITVKNLAPDVSEKRLKQFFGDCGKIMSVGIIRNSETSTSTATIEFESAEDVTSARIRDGKDVDGHTISIQSGTLSTLYMTNYPPDFDEVKIRELFKDYGTIVSVRFPSLKYNQRRRFCYVQFLTSAESHAASTALNDKAIDGSHRLVALISDPEAKRNRQGATAEGRELHVGNVDFNASDAEVKAFFSDYGVVENVRTIKGANGRPTGTAFVVMKTKAEAEAAVAANGKPLRSRLLRVNLAQDKATKEKVTKIVNAAGEGGSGSPAADDASPADGGSGNGRRASIASNVSASHHDGSGNASNDTYKTKFERTVTLLNLPDTVNDARVQSFMEQFGPLRKVTVRRDKEGAIVEFVNLADAGKVGLGVDCTALGPETRVGDYKQLMHRKKKDAGAKAGVGEKEREGEGAEKKGLPVARPVQRPAQRGARRGGLGFKRGGFGGGAGRTDGGEAEMGARKSNADFRALFVKSGEKVEEKEKEGEKKEEKDGDKEMKDGDGAV</sequence>
<name>A0ACC3SC49_9PEZI</name>
<protein>
    <submittedName>
        <fullName evidence="1">Splicing factor</fullName>
    </submittedName>
</protein>
<reference evidence="1" key="1">
    <citation type="submission" date="2024-02" db="EMBL/GenBank/DDBJ databases">
        <title>Metagenome Assembled Genome of Zalaria obscura JY119.</title>
        <authorList>
            <person name="Vighnesh L."/>
            <person name="Jagadeeshwari U."/>
            <person name="Venkata Ramana C."/>
            <person name="Sasikala C."/>
        </authorList>
    </citation>
    <scope>NUCLEOTIDE SEQUENCE</scope>
    <source>
        <strain evidence="1">JY119</strain>
    </source>
</reference>
<keyword evidence="2" id="KW-1185">Reference proteome</keyword>
<dbReference type="EMBL" id="JAMKPW020000021">
    <property type="protein sequence ID" value="KAK8207591.1"/>
    <property type="molecule type" value="Genomic_DNA"/>
</dbReference>
<organism evidence="1 2">
    <name type="scientific">Zalaria obscura</name>
    <dbReference type="NCBI Taxonomy" id="2024903"/>
    <lineage>
        <taxon>Eukaryota</taxon>
        <taxon>Fungi</taxon>
        <taxon>Dikarya</taxon>
        <taxon>Ascomycota</taxon>
        <taxon>Pezizomycotina</taxon>
        <taxon>Dothideomycetes</taxon>
        <taxon>Dothideomycetidae</taxon>
        <taxon>Dothideales</taxon>
        <taxon>Zalariaceae</taxon>
        <taxon>Zalaria</taxon>
    </lineage>
</organism>
<proteinExistence type="predicted"/>
<dbReference type="Proteomes" id="UP001320706">
    <property type="component" value="Unassembled WGS sequence"/>
</dbReference>
<gene>
    <name evidence="1" type="primary">PRP24</name>
    <name evidence="1" type="ORF">M8818_004245</name>
</gene>
<comment type="caution">
    <text evidence="1">The sequence shown here is derived from an EMBL/GenBank/DDBJ whole genome shotgun (WGS) entry which is preliminary data.</text>
</comment>